<dbReference type="GO" id="GO:0004475">
    <property type="term" value="F:mannose-1-phosphate guanylyltransferase (GTP) activity"/>
    <property type="evidence" value="ECO:0007669"/>
    <property type="project" value="TreeGrafter"/>
</dbReference>
<keyword evidence="1" id="KW-1133">Transmembrane helix</keyword>
<dbReference type="GO" id="GO:0016853">
    <property type="term" value="F:isomerase activity"/>
    <property type="evidence" value="ECO:0007669"/>
    <property type="project" value="UniProtKB-KW"/>
</dbReference>
<gene>
    <name evidence="3" type="ordered locus">FTN_0408</name>
</gene>
<dbReference type="GO" id="GO:0009298">
    <property type="term" value="P:GDP-mannose biosynthetic process"/>
    <property type="evidence" value="ECO:0007669"/>
    <property type="project" value="TreeGrafter"/>
</dbReference>
<dbReference type="Pfam" id="PF01050">
    <property type="entry name" value="MannoseP_isomer"/>
    <property type="match status" value="1"/>
</dbReference>
<evidence type="ECO:0000256" key="1">
    <source>
        <dbReference type="SAM" id="Phobius"/>
    </source>
</evidence>
<dbReference type="EMBL" id="CP000439">
    <property type="protein sequence ID" value="ABK89311.1"/>
    <property type="molecule type" value="Genomic_DNA"/>
</dbReference>
<organism evidence="3 4">
    <name type="scientific">Francisella tularensis subsp. novicida (strain ATCC 15482 / CCUG 33449 / U112)</name>
    <dbReference type="NCBI Taxonomy" id="401614"/>
    <lineage>
        <taxon>Bacteria</taxon>
        <taxon>Pseudomonadati</taxon>
        <taxon>Pseudomonadota</taxon>
        <taxon>Gammaproteobacteria</taxon>
        <taxon>Thiotrichales</taxon>
        <taxon>Francisellaceae</taxon>
        <taxon>Francisella</taxon>
    </lineage>
</organism>
<dbReference type="SUPFAM" id="SSF51182">
    <property type="entry name" value="RmlC-like cupins"/>
    <property type="match status" value="1"/>
</dbReference>
<dbReference type="InterPro" id="IPR001538">
    <property type="entry name" value="Man6P_isomerase-2_C"/>
</dbReference>
<dbReference type="PANTHER" id="PTHR46390:SF1">
    <property type="entry name" value="MANNOSE-1-PHOSPHATE GUANYLYLTRANSFERASE"/>
    <property type="match status" value="1"/>
</dbReference>
<accession>A0Q4Z6</accession>
<evidence type="ECO:0000259" key="2">
    <source>
        <dbReference type="Pfam" id="PF01050"/>
    </source>
</evidence>
<dbReference type="InterPro" id="IPR051161">
    <property type="entry name" value="Mannose-6P_isomerase_type2"/>
</dbReference>
<evidence type="ECO:0000313" key="3">
    <source>
        <dbReference type="EMBL" id="ABK89311.1"/>
    </source>
</evidence>
<feature type="domain" description="Mannose-6-phosphate isomerase type II C-terminal" evidence="2">
    <location>
        <begin position="41"/>
        <end position="152"/>
    </location>
</feature>
<protein>
    <submittedName>
        <fullName evidence="3">Mannose-6-phosphate isomerase</fullName>
    </submittedName>
</protein>
<keyword evidence="3" id="KW-0413">Isomerase</keyword>
<keyword evidence="1" id="KW-0472">Membrane</keyword>
<keyword evidence="4" id="KW-1185">Reference proteome</keyword>
<evidence type="ECO:0000313" key="4">
    <source>
        <dbReference type="Proteomes" id="UP000000762"/>
    </source>
</evidence>
<proteinExistence type="predicted"/>
<dbReference type="GO" id="GO:0005976">
    <property type="term" value="P:polysaccharide metabolic process"/>
    <property type="evidence" value="ECO:0007669"/>
    <property type="project" value="InterPro"/>
</dbReference>
<sequence>MVLALSTKNALFAYLNLINIYLIMIFKLNYLTRRKVEMSEINQLGKVYERPWGTYQTINFTDKSQTKIITVKPQGQLSLQKHFKRAEHWVVVTGRPTITVDDNVREYNVGEHIFIPKEAVHRLENFTDSDIQIIEVQVGDYLGEDDIVRLEDIYKRS</sequence>
<dbReference type="InterPro" id="IPR014710">
    <property type="entry name" value="RmlC-like_jellyroll"/>
</dbReference>
<dbReference type="Proteomes" id="UP000000762">
    <property type="component" value="Chromosome"/>
</dbReference>
<dbReference type="InterPro" id="IPR011051">
    <property type="entry name" value="RmlC_Cupin_sf"/>
</dbReference>
<reference evidence="4" key="1">
    <citation type="journal article" date="2007" name="Genome Biol.">
        <title>Comparison of Francisella tularensis genomes reveals evolutionary events associated with the emergence of human pathogenic strains.</title>
        <authorList>
            <person name="Rohmer L."/>
            <person name="Fong C."/>
            <person name="Abmayr S."/>
            <person name="Wasnick M."/>
            <person name="Larson Freeman T.J."/>
            <person name="Radey M."/>
            <person name="Guina T."/>
            <person name="Svensson K."/>
            <person name="Hayden H.S."/>
            <person name="Jacobs M."/>
            <person name="Gallagher L.A."/>
            <person name="Manoil C."/>
            <person name="Ernst R.K."/>
            <person name="Drees B."/>
            <person name="Buckley D."/>
            <person name="Haugen E."/>
            <person name="Bovee D."/>
            <person name="Zhou Y."/>
            <person name="Chang J."/>
            <person name="Levy R."/>
            <person name="Lim R."/>
            <person name="Gillett W."/>
            <person name="Guenthener D."/>
            <person name="Kang A."/>
            <person name="Shaffer S.A."/>
            <person name="Taylor G."/>
            <person name="Chen J."/>
            <person name="Gallis B."/>
            <person name="D'Argenio D.A."/>
            <person name="Forsman M."/>
            <person name="Olson M.V."/>
            <person name="Goodlett D.R."/>
            <person name="Kaul R."/>
            <person name="Miller S.I."/>
            <person name="Brittnacher M.J."/>
        </authorList>
    </citation>
    <scope>NUCLEOTIDE SEQUENCE [LARGE SCALE GENOMIC DNA]</scope>
    <source>
        <strain evidence="4">U112</strain>
    </source>
</reference>
<dbReference type="PANTHER" id="PTHR46390">
    <property type="entry name" value="MANNOSE-1-PHOSPHATE GUANYLYLTRANSFERASE"/>
    <property type="match status" value="1"/>
</dbReference>
<keyword evidence="1" id="KW-0812">Transmembrane</keyword>
<dbReference type="AlphaFoldDB" id="A0Q4Z6"/>
<feature type="transmembrane region" description="Helical" evidence="1">
    <location>
        <begin position="12"/>
        <end position="30"/>
    </location>
</feature>
<name>A0Q4Z6_FRATN</name>
<dbReference type="KEGG" id="ftn:FTN_0408"/>
<dbReference type="CDD" id="cd02213">
    <property type="entry name" value="cupin_PMI_typeII_C"/>
    <property type="match status" value="1"/>
</dbReference>
<dbReference type="Gene3D" id="2.60.120.10">
    <property type="entry name" value="Jelly Rolls"/>
    <property type="match status" value="1"/>
</dbReference>